<name>A0A8H3RNF0_9EURO</name>
<evidence type="ECO:0000313" key="3">
    <source>
        <dbReference type="Proteomes" id="UP000465221"/>
    </source>
</evidence>
<reference evidence="2 3" key="1">
    <citation type="submission" date="2020-01" db="EMBL/GenBank/DDBJ databases">
        <title>Draft genome sequence of Aspergillus udagawae IFM 46972.</title>
        <authorList>
            <person name="Takahashi H."/>
            <person name="Yaguchi T."/>
        </authorList>
    </citation>
    <scope>NUCLEOTIDE SEQUENCE [LARGE SCALE GENOMIC DNA]</scope>
    <source>
        <strain evidence="2 3">IFM 46972</strain>
    </source>
</reference>
<gene>
    <name evidence="2" type="ORF">IFM46972_01694</name>
</gene>
<feature type="region of interest" description="Disordered" evidence="1">
    <location>
        <begin position="46"/>
        <end position="94"/>
    </location>
</feature>
<protein>
    <submittedName>
        <fullName evidence="2">Uncharacterized protein</fullName>
    </submittedName>
</protein>
<dbReference type="EMBL" id="BLKC01000008">
    <property type="protein sequence ID" value="GFF26221.1"/>
    <property type="molecule type" value="Genomic_DNA"/>
</dbReference>
<dbReference type="Proteomes" id="UP000465221">
    <property type="component" value="Unassembled WGS sequence"/>
</dbReference>
<sequence>MSLVSPKTRGALYKSTFATILYSKHKQVAAETLKNKLSETIMHAQVRSRSFDRRGIRSRKSTPAPYPKNPKRHAGISKSYSTGHSIVPSSCPKRRETCNEYWREAARPVHAGP</sequence>
<evidence type="ECO:0000313" key="2">
    <source>
        <dbReference type="EMBL" id="GFF26221.1"/>
    </source>
</evidence>
<proteinExistence type="predicted"/>
<organism evidence="2 3">
    <name type="scientific">Aspergillus udagawae</name>
    <dbReference type="NCBI Taxonomy" id="91492"/>
    <lineage>
        <taxon>Eukaryota</taxon>
        <taxon>Fungi</taxon>
        <taxon>Dikarya</taxon>
        <taxon>Ascomycota</taxon>
        <taxon>Pezizomycotina</taxon>
        <taxon>Eurotiomycetes</taxon>
        <taxon>Eurotiomycetidae</taxon>
        <taxon>Eurotiales</taxon>
        <taxon>Aspergillaceae</taxon>
        <taxon>Aspergillus</taxon>
        <taxon>Aspergillus subgen. Fumigati</taxon>
    </lineage>
</organism>
<feature type="compositionally biased region" description="Polar residues" evidence="1">
    <location>
        <begin position="78"/>
        <end position="88"/>
    </location>
</feature>
<accession>A0A8H3RNF0</accession>
<dbReference type="AlphaFoldDB" id="A0A8H3RNF0"/>
<comment type="caution">
    <text evidence="2">The sequence shown here is derived from an EMBL/GenBank/DDBJ whole genome shotgun (WGS) entry which is preliminary data.</text>
</comment>
<evidence type="ECO:0000256" key="1">
    <source>
        <dbReference type="SAM" id="MobiDB-lite"/>
    </source>
</evidence>